<proteinExistence type="predicted"/>
<evidence type="ECO:0000256" key="2">
    <source>
        <dbReference type="SAM" id="SignalP"/>
    </source>
</evidence>
<name>A0A9P6GWW5_9MICR</name>
<reference evidence="3 4" key="1">
    <citation type="journal article" date="2020" name="Genome Biol. Evol.">
        <title>Comparative genomics of strictly vertically transmitted, feminizing microsporidia endosymbionts of amphipod crustaceans.</title>
        <authorList>
            <person name="Cormier A."/>
            <person name="Chebbi M.A."/>
            <person name="Giraud I."/>
            <person name="Wattier R."/>
            <person name="Teixeira M."/>
            <person name="Gilbert C."/>
            <person name="Rigaud T."/>
            <person name="Cordaux R."/>
        </authorList>
    </citation>
    <scope>NUCLEOTIDE SEQUENCE [LARGE SCALE GENOMIC DNA]</scope>
    <source>
        <strain evidence="3 4">Ou3-Ou53</strain>
    </source>
</reference>
<accession>A0A9P6GWW5</accession>
<feature type="transmembrane region" description="Helical" evidence="1">
    <location>
        <begin position="72"/>
        <end position="96"/>
    </location>
</feature>
<dbReference type="EMBL" id="SBJO01000229">
    <property type="protein sequence ID" value="KAF9761972.1"/>
    <property type="molecule type" value="Genomic_DNA"/>
</dbReference>
<feature type="signal peptide" evidence="2">
    <location>
        <begin position="1"/>
        <end position="23"/>
    </location>
</feature>
<evidence type="ECO:0000313" key="4">
    <source>
        <dbReference type="Proteomes" id="UP000740883"/>
    </source>
</evidence>
<keyword evidence="4" id="KW-1185">Reference proteome</keyword>
<keyword evidence="1" id="KW-1133">Transmembrane helix</keyword>
<evidence type="ECO:0000256" key="1">
    <source>
        <dbReference type="SAM" id="Phobius"/>
    </source>
</evidence>
<dbReference type="Proteomes" id="UP000740883">
    <property type="component" value="Unassembled WGS sequence"/>
</dbReference>
<keyword evidence="2" id="KW-0732">Signal</keyword>
<keyword evidence="1" id="KW-0812">Transmembrane</keyword>
<evidence type="ECO:0000313" key="3">
    <source>
        <dbReference type="EMBL" id="KAF9761972.1"/>
    </source>
</evidence>
<keyword evidence="1" id="KW-0472">Membrane</keyword>
<dbReference type="AlphaFoldDB" id="A0A9P6GWW5"/>
<feature type="chain" id="PRO_5040199582" evidence="2">
    <location>
        <begin position="24"/>
        <end position="122"/>
    </location>
</feature>
<sequence length="122" mass="13704">MLLFSVVLSCILSTQEISQTVSSRNEDLPPSYEEAMGLNCPSCSEAPRCINIDNTESRSIYSLPRGSKDRWITIYDIIKVLTASVFLLICTILAIIGFLFNKLYLIGSFVFMILVIVCVHEF</sequence>
<gene>
    <name evidence="3" type="ORF">NGRA_2297</name>
</gene>
<feature type="transmembrane region" description="Helical" evidence="1">
    <location>
        <begin position="103"/>
        <end position="120"/>
    </location>
</feature>
<protein>
    <submittedName>
        <fullName evidence="3">Uncharacterized protein</fullName>
    </submittedName>
</protein>
<comment type="caution">
    <text evidence="3">The sequence shown here is derived from an EMBL/GenBank/DDBJ whole genome shotgun (WGS) entry which is preliminary data.</text>
</comment>
<organism evidence="3 4">
    <name type="scientific">Nosema granulosis</name>
    <dbReference type="NCBI Taxonomy" id="83296"/>
    <lineage>
        <taxon>Eukaryota</taxon>
        <taxon>Fungi</taxon>
        <taxon>Fungi incertae sedis</taxon>
        <taxon>Microsporidia</taxon>
        <taxon>Nosematidae</taxon>
        <taxon>Nosema</taxon>
    </lineage>
</organism>